<sequence length="306" mass="35199">MSEYYGRSMNLEEGRRLGVEDTVRISAARQVYGTCKARYETECLTGDLGDIFSLGKSSEGNVSSMNGEEKVINILKGQVMEARVEYLATSTPTGRGRSNSQCGNYSSVGELTPNQKNMCSVKLQKEKEEATRVKNEREQVEREREQAMKEREDAARVKSEREQAEQVIKENEEVARVKNQREQAERVMKEREQAMNEKEADRVMKQREEVERVKNERIQEWKESIRAKKEREEVDWVKKEREEAERASASPAKPTPSPAPRRGSVKNGRIQASKETIQAKKERAEAQRVKNEREQAGRVKGEIMLR</sequence>
<evidence type="ECO:0000313" key="3">
    <source>
        <dbReference type="Proteomes" id="UP000076532"/>
    </source>
</evidence>
<proteinExistence type="predicted"/>
<dbReference type="Proteomes" id="UP000076532">
    <property type="component" value="Unassembled WGS sequence"/>
</dbReference>
<feature type="compositionally biased region" description="Basic and acidic residues" evidence="1">
    <location>
        <begin position="277"/>
        <end position="306"/>
    </location>
</feature>
<dbReference type="AlphaFoldDB" id="A0A166J2J0"/>
<name>A0A166J2J0_9AGAM</name>
<gene>
    <name evidence="2" type="ORF">FIBSPDRAFT_954584</name>
</gene>
<accession>A0A166J2J0</accession>
<reference evidence="2 3" key="1">
    <citation type="journal article" date="2016" name="Mol. Biol. Evol.">
        <title>Comparative Genomics of Early-Diverging Mushroom-Forming Fungi Provides Insights into the Origins of Lignocellulose Decay Capabilities.</title>
        <authorList>
            <person name="Nagy L.G."/>
            <person name="Riley R."/>
            <person name="Tritt A."/>
            <person name="Adam C."/>
            <person name="Daum C."/>
            <person name="Floudas D."/>
            <person name="Sun H."/>
            <person name="Yadav J.S."/>
            <person name="Pangilinan J."/>
            <person name="Larsson K.H."/>
            <person name="Matsuura K."/>
            <person name="Barry K."/>
            <person name="Labutti K."/>
            <person name="Kuo R."/>
            <person name="Ohm R.A."/>
            <person name="Bhattacharya S.S."/>
            <person name="Shirouzu T."/>
            <person name="Yoshinaga Y."/>
            <person name="Martin F.M."/>
            <person name="Grigoriev I.V."/>
            <person name="Hibbett D.S."/>
        </authorList>
    </citation>
    <scope>NUCLEOTIDE SEQUENCE [LARGE SCALE GENOMIC DNA]</scope>
    <source>
        <strain evidence="2 3">CBS 109695</strain>
    </source>
</reference>
<protein>
    <submittedName>
        <fullName evidence="2">Uncharacterized protein</fullName>
    </submittedName>
</protein>
<organism evidence="2 3">
    <name type="scientific">Athelia psychrophila</name>
    <dbReference type="NCBI Taxonomy" id="1759441"/>
    <lineage>
        <taxon>Eukaryota</taxon>
        <taxon>Fungi</taxon>
        <taxon>Dikarya</taxon>
        <taxon>Basidiomycota</taxon>
        <taxon>Agaricomycotina</taxon>
        <taxon>Agaricomycetes</taxon>
        <taxon>Agaricomycetidae</taxon>
        <taxon>Atheliales</taxon>
        <taxon>Atheliaceae</taxon>
        <taxon>Athelia</taxon>
    </lineage>
</organism>
<dbReference type="STRING" id="436010.A0A166J2J0"/>
<dbReference type="EMBL" id="KV417555">
    <property type="protein sequence ID" value="KZP20422.1"/>
    <property type="molecule type" value="Genomic_DNA"/>
</dbReference>
<feature type="region of interest" description="Disordered" evidence="1">
    <location>
        <begin position="232"/>
        <end position="306"/>
    </location>
</feature>
<feature type="region of interest" description="Disordered" evidence="1">
    <location>
        <begin position="90"/>
        <end position="109"/>
    </location>
</feature>
<evidence type="ECO:0000256" key="1">
    <source>
        <dbReference type="SAM" id="MobiDB-lite"/>
    </source>
</evidence>
<evidence type="ECO:0000313" key="2">
    <source>
        <dbReference type="EMBL" id="KZP20422.1"/>
    </source>
</evidence>
<keyword evidence="3" id="KW-1185">Reference proteome</keyword>
<feature type="compositionally biased region" description="Basic and acidic residues" evidence="1">
    <location>
        <begin position="232"/>
        <end position="246"/>
    </location>
</feature>